<keyword evidence="3 4" id="KW-0418">Kinase</keyword>
<gene>
    <name evidence="5" type="ORF">Xbed_02114</name>
</gene>
<evidence type="ECO:0000256" key="2">
    <source>
        <dbReference type="ARBA" id="ARBA00022679"/>
    </source>
</evidence>
<evidence type="ECO:0000256" key="3">
    <source>
        <dbReference type="ARBA" id="ARBA00022777"/>
    </source>
</evidence>
<dbReference type="NCBIfam" id="TIGR00045">
    <property type="entry name" value="glycerate kinase"/>
    <property type="match status" value="1"/>
</dbReference>
<evidence type="ECO:0000313" key="6">
    <source>
        <dbReference type="Proteomes" id="UP000194204"/>
    </source>
</evidence>
<keyword evidence="2 4" id="KW-0808">Transferase</keyword>
<evidence type="ECO:0008006" key="7">
    <source>
        <dbReference type="Google" id="ProtNLM"/>
    </source>
</evidence>
<dbReference type="PIRSF" id="PIRSF006078">
    <property type="entry name" value="GlxK"/>
    <property type="match status" value="1"/>
</dbReference>
<comment type="similarity">
    <text evidence="1 4">Belongs to the glycerate kinase type-1 family.</text>
</comment>
<dbReference type="GO" id="GO:0031388">
    <property type="term" value="P:organic acid phosphorylation"/>
    <property type="evidence" value="ECO:0007669"/>
    <property type="project" value="UniProtKB-UniRule"/>
</dbReference>
<proteinExistence type="inferred from homology"/>
<dbReference type="PANTHER" id="PTHR21599:SF7">
    <property type="entry name" value="GLYCERATE 2-KINASE"/>
    <property type="match status" value="1"/>
</dbReference>
<evidence type="ECO:0000313" key="5">
    <source>
        <dbReference type="EMBL" id="OTA19803.1"/>
    </source>
</evidence>
<evidence type="ECO:0000256" key="1">
    <source>
        <dbReference type="ARBA" id="ARBA00006284"/>
    </source>
</evidence>
<sequence length="431" mass="45057">MIKSDNLFIAFFMLVQLYLTIDRMAVSFIFGGFGFAGEICHRTYLKDKNIEELVMKIVIAPDSFKESLSALQVAQAIEQGFREIFPQADYIKLPMADGGEGTVESLVAATGGKQITCTVTDPLGQPVEAFFGLLGDGKTAVIEMAAASGLHLVPMEQRNPLVTTSYGTGELILAALEHGIQKLILGIGGSATNDGGAGMIQALGANLLDGDGRILPFGGAALTRLESIDLTALDPRLRQIEFTVACDVNNPLCGEFGASAVFGPQKGATPKMVKALDSALRHYGMKIESLTGKSVIDEAGAGAAGGMGAALLGCLGVKLQSGIEIVINTLKLEEVIQGADLVITGEGRIDSQTIQGKTPIGVARVAKKFGIPAIALVGGMSRDYGVVHQHGLDAVFSIVPEACSLSEALAKGAENLRVTARNVAAVWAMSH</sequence>
<dbReference type="SUPFAM" id="SSF110738">
    <property type="entry name" value="Glycerate kinase I"/>
    <property type="match status" value="1"/>
</dbReference>
<dbReference type="InterPro" id="IPR036129">
    <property type="entry name" value="Glycerate_kinase_sf"/>
</dbReference>
<dbReference type="InterPro" id="IPR004381">
    <property type="entry name" value="Glycerate_kinase"/>
</dbReference>
<keyword evidence="6" id="KW-1185">Reference proteome</keyword>
<dbReference type="Proteomes" id="UP000194204">
    <property type="component" value="Unassembled WGS sequence"/>
</dbReference>
<organism evidence="5 6">
    <name type="scientific">Xenorhabdus beddingii</name>
    <dbReference type="NCBI Taxonomy" id="40578"/>
    <lineage>
        <taxon>Bacteria</taxon>
        <taxon>Pseudomonadati</taxon>
        <taxon>Pseudomonadota</taxon>
        <taxon>Gammaproteobacteria</taxon>
        <taxon>Enterobacterales</taxon>
        <taxon>Morganellaceae</taxon>
        <taxon>Xenorhabdus</taxon>
    </lineage>
</organism>
<accession>A0A1Y2SNT8</accession>
<dbReference type="InterPro" id="IPR018193">
    <property type="entry name" value="Glyc_kinase_flavodox-like_fold"/>
</dbReference>
<dbReference type="Gene3D" id="3.40.50.10350">
    <property type="entry name" value="Glycerate kinase, domain 1"/>
    <property type="match status" value="1"/>
</dbReference>
<dbReference type="AlphaFoldDB" id="A0A1Y2SNT8"/>
<dbReference type="GO" id="GO:0008887">
    <property type="term" value="F:glycerate kinase activity"/>
    <property type="evidence" value="ECO:0007669"/>
    <property type="project" value="UniProtKB-UniRule"/>
</dbReference>
<dbReference type="Gene3D" id="3.90.1510.10">
    <property type="entry name" value="Glycerate kinase, domain 2"/>
    <property type="match status" value="1"/>
</dbReference>
<dbReference type="EMBL" id="MUBK01000015">
    <property type="protein sequence ID" value="OTA19803.1"/>
    <property type="molecule type" value="Genomic_DNA"/>
</dbReference>
<protein>
    <recommendedName>
        <fullName evidence="7">Glycerate kinase</fullName>
    </recommendedName>
</protein>
<dbReference type="InterPro" id="IPR018197">
    <property type="entry name" value="Glycerate_kinase_RE-like"/>
</dbReference>
<reference evidence="5 6" key="1">
    <citation type="submission" date="2017-01" db="EMBL/GenBank/DDBJ databases">
        <title>Deconstructing symbiosis and pathogenesis requirements using a combined genomic-metabolomic approach.</title>
        <authorList>
            <person name="Tobias N.J."/>
            <person name="Wolff H."/>
            <person name="Djahanschiri B."/>
            <person name="Ebersberger I."/>
            <person name="Bode H.B."/>
        </authorList>
    </citation>
    <scope>NUCLEOTIDE SEQUENCE [LARGE SCALE GENOMIC DNA]</scope>
    <source>
        <strain evidence="5 6">DSM 4764</strain>
    </source>
</reference>
<name>A0A1Y2SNT8_9GAMM</name>
<dbReference type="PANTHER" id="PTHR21599">
    <property type="entry name" value="GLYCERATE KINASE"/>
    <property type="match status" value="1"/>
</dbReference>
<dbReference type="Pfam" id="PF02595">
    <property type="entry name" value="Gly_kinase"/>
    <property type="match status" value="1"/>
</dbReference>
<dbReference type="STRING" id="40578.Xbed_02114"/>
<evidence type="ECO:0000256" key="4">
    <source>
        <dbReference type="PIRNR" id="PIRNR006078"/>
    </source>
</evidence>
<comment type="caution">
    <text evidence="5">The sequence shown here is derived from an EMBL/GenBank/DDBJ whole genome shotgun (WGS) entry which is preliminary data.</text>
</comment>